<dbReference type="InterPro" id="IPR000595">
    <property type="entry name" value="cNMP-bd_dom"/>
</dbReference>
<keyword evidence="3" id="KW-0804">Transcription</keyword>
<dbReference type="InterPro" id="IPR014710">
    <property type="entry name" value="RmlC-like_jellyroll"/>
</dbReference>
<accession>A0A9D1JR79</accession>
<reference evidence="5" key="2">
    <citation type="journal article" date="2021" name="PeerJ">
        <title>Extensive microbial diversity within the chicken gut microbiome revealed by metagenomics and culture.</title>
        <authorList>
            <person name="Gilroy R."/>
            <person name="Ravi A."/>
            <person name="Getino M."/>
            <person name="Pursley I."/>
            <person name="Horton D.L."/>
            <person name="Alikhan N.F."/>
            <person name="Baker D."/>
            <person name="Gharbi K."/>
            <person name="Hall N."/>
            <person name="Watson M."/>
            <person name="Adriaenssens E.M."/>
            <person name="Foster-Nyarko E."/>
            <person name="Jarju S."/>
            <person name="Secka A."/>
            <person name="Antonio M."/>
            <person name="Oren A."/>
            <person name="Chaudhuri R.R."/>
            <person name="La Ragione R."/>
            <person name="Hildebrand F."/>
            <person name="Pallen M.J."/>
        </authorList>
    </citation>
    <scope>NUCLEOTIDE SEQUENCE</scope>
    <source>
        <strain evidence="5">CHK178-757</strain>
    </source>
</reference>
<evidence type="ECO:0000313" key="5">
    <source>
        <dbReference type="EMBL" id="HIS47893.1"/>
    </source>
</evidence>
<evidence type="ECO:0000256" key="3">
    <source>
        <dbReference type="ARBA" id="ARBA00023163"/>
    </source>
</evidence>
<dbReference type="SUPFAM" id="SSF46785">
    <property type="entry name" value="Winged helix' DNA-binding domain"/>
    <property type="match status" value="1"/>
</dbReference>
<keyword evidence="1" id="KW-0805">Transcription regulation</keyword>
<dbReference type="Gene3D" id="2.60.120.10">
    <property type="entry name" value="Jelly Rolls"/>
    <property type="match status" value="1"/>
</dbReference>
<evidence type="ECO:0000256" key="1">
    <source>
        <dbReference type="ARBA" id="ARBA00023015"/>
    </source>
</evidence>
<dbReference type="SUPFAM" id="SSF51206">
    <property type="entry name" value="cAMP-binding domain-like"/>
    <property type="match status" value="1"/>
</dbReference>
<dbReference type="InterPro" id="IPR012318">
    <property type="entry name" value="HTH_CRP"/>
</dbReference>
<dbReference type="CDD" id="cd00038">
    <property type="entry name" value="CAP_ED"/>
    <property type="match status" value="1"/>
</dbReference>
<dbReference type="Pfam" id="PF13545">
    <property type="entry name" value="HTH_Crp_2"/>
    <property type="match status" value="1"/>
</dbReference>
<feature type="domain" description="Cyclic nucleotide-binding" evidence="4">
    <location>
        <begin position="30"/>
        <end position="117"/>
    </location>
</feature>
<dbReference type="GO" id="GO:0003677">
    <property type="term" value="F:DNA binding"/>
    <property type="evidence" value="ECO:0007669"/>
    <property type="project" value="UniProtKB-KW"/>
</dbReference>
<dbReference type="GO" id="GO:0006355">
    <property type="term" value="P:regulation of DNA-templated transcription"/>
    <property type="evidence" value="ECO:0007669"/>
    <property type="project" value="InterPro"/>
</dbReference>
<dbReference type="EMBL" id="DVIT01000037">
    <property type="protein sequence ID" value="HIS47893.1"/>
    <property type="molecule type" value="Genomic_DNA"/>
</dbReference>
<name>A0A9D1JR79_9FIRM</name>
<comment type="caution">
    <text evidence="5">The sequence shown here is derived from an EMBL/GenBank/DDBJ whole genome shotgun (WGS) entry which is preliminary data.</text>
</comment>
<dbReference type="InterPro" id="IPR018490">
    <property type="entry name" value="cNMP-bd_dom_sf"/>
</dbReference>
<proteinExistence type="predicted"/>
<dbReference type="Proteomes" id="UP000823927">
    <property type="component" value="Unassembled WGS sequence"/>
</dbReference>
<gene>
    <name evidence="5" type="ORF">IAB46_10165</name>
</gene>
<dbReference type="AlphaFoldDB" id="A0A9D1JR79"/>
<reference evidence="5" key="1">
    <citation type="submission" date="2020-10" db="EMBL/GenBank/DDBJ databases">
        <authorList>
            <person name="Gilroy R."/>
        </authorList>
    </citation>
    <scope>NUCLEOTIDE SEQUENCE</scope>
    <source>
        <strain evidence="5">CHK178-757</strain>
    </source>
</reference>
<organism evidence="5 6">
    <name type="scientific">Candidatus Scybalocola faecigallinarum</name>
    <dbReference type="NCBI Taxonomy" id="2840941"/>
    <lineage>
        <taxon>Bacteria</taxon>
        <taxon>Bacillati</taxon>
        <taxon>Bacillota</taxon>
        <taxon>Clostridia</taxon>
        <taxon>Lachnospirales</taxon>
        <taxon>Lachnospiraceae</taxon>
        <taxon>Lachnospiraceae incertae sedis</taxon>
        <taxon>Candidatus Scybalocola (ex Gilroy et al. 2021)</taxon>
    </lineage>
</organism>
<evidence type="ECO:0000259" key="4">
    <source>
        <dbReference type="PROSITE" id="PS50042"/>
    </source>
</evidence>
<evidence type="ECO:0000256" key="2">
    <source>
        <dbReference type="ARBA" id="ARBA00023125"/>
    </source>
</evidence>
<sequence>MIKEAPHLIPSIYLANYLSEFEDMIRKYDVQEMNMEKGEYLTRYGEINNTAYFIKSGIIHLSLGHDQGKKSLNFFGPGTVFPIGVEIHEFRVEYEMILQAMTDIHVFKIPYPTLKRIARENGDFAGELLRENCDFIGYMFFDTINQTFEPCLTRICDILYLYLTKIHPSKDQIPLSQTELANIAGASQAQMERSIKILKKEAVLDTSRKRITVLDPEKLLAHCTLGMRSNADNDSVSV</sequence>
<dbReference type="PROSITE" id="PS50042">
    <property type="entry name" value="CNMP_BINDING_3"/>
    <property type="match status" value="1"/>
</dbReference>
<protein>
    <submittedName>
        <fullName evidence="5">Crp/Fnr family transcriptional regulator</fullName>
    </submittedName>
</protein>
<keyword evidence="2" id="KW-0238">DNA-binding</keyword>
<dbReference type="Pfam" id="PF00027">
    <property type="entry name" value="cNMP_binding"/>
    <property type="match status" value="1"/>
</dbReference>
<dbReference type="InterPro" id="IPR036390">
    <property type="entry name" value="WH_DNA-bd_sf"/>
</dbReference>
<evidence type="ECO:0000313" key="6">
    <source>
        <dbReference type="Proteomes" id="UP000823927"/>
    </source>
</evidence>